<proteinExistence type="predicted"/>
<accession>A0A1G2QYP3</accession>
<dbReference type="Gene3D" id="3.90.20.10">
    <property type="match status" value="1"/>
</dbReference>
<dbReference type="Proteomes" id="UP000178092">
    <property type="component" value="Unassembled WGS sequence"/>
</dbReference>
<dbReference type="AlphaFoldDB" id="A0A1G2QYP3"/>
<sequence>MYMNQDFSELIVYLDEKFTHINERLDLVDKKFNDLQTTVDAYAKRADTYFQEMVMLSHKVDRHEKWLQQVAEKLGIKLDY</sequence>
<evidence type="ECO:0000313" key="2">
    <source>
        <dbReference type="Proteomes" id="UP000178092"/>
    </source>
</evidence>
<reference evidence="1 2" key="1">
    <citation type="journal article" date="2016" name="Nat. Commun.">
        <title>Thousands of microbial genomes shed light on interconnected biogeochemical processes in an aquifer system.</title>
        <authorList>
            <person name="Anantharaman K."/>
            <person name="Brown C.T."/>
            <person name="Hug L.A."/>
            <person name="Sharon I."/>
            <person name="Castelle C.J."/>
            <person name="Probst A.J."/>
            <person name="Thomas B.C."/>
            <person name="Singh A."/>
            <person name="Wilkins M.J."/>
            <person name="Karaoz U."/>
            <person name="Brodie E.L."/>
            <person name="Williams K.H."/>
            <person name="Hubbard S.S."/>
            <person name="Banfield J.F."/>
        </authorList>
    </citation>
    <scope>NUCLEOTIDE SEQUENCE [LARGE SCALE GENOMIC DNA]</scope>
</reference>
<evidence type="ECO:0000313" key="1">
    <source>
        <dbReference type="EMBL" id="OHA65643.1"/>
    </source>
</evidence>
<protein>
    <submittedName>
        <fullName evidence="1">Uncharacterized protein</fullName>
    </submittedName>
</protein>
<comment type="caution">
    <text evidence="1">The sequence shown here is derived from an EMBL/GenBank/DDBJ whole genome shotgun (WGS) entry which is preliminary data.</text>
</comment>
<name>A0A1G2QYP3_9BACT</name>
<gene>
    <name evidence="1" type="ORF">A3C04_01585</name>
</gene>
<dbReference type="EMBL" id="MHTV01000043">
    <property type="protein sequence ID" value="OHA65643.1"/>
    <property type="molecule type" value="Genomic_DNA"/>
</dbReference>
<organism evidence="1 2">
    <name type="scientific">Candidatus Wildermuthbacteria bacterium RIFCSPHIGHO2_02_FULL_45_25</name>
    <dbReference type="NCBI Taxonomy" id="1802450"/>
    <lineage>
        <taxon>Bacteria</taxon>
        <taxon>Candidatus Wildermuthiibacteriota</taxon>
    </lineage>
</organism>